<dbReference type="GO" id="GO:1990189">
    <property type="term" value="F:protein N-terminal-serine acetyltransferase activity"/>
    <property type="evidence" value="ECO:0007669"/>
    <property type="project" value="TreeGrafter"/>
</dbReference>
<gene>
    <name evidence="2" type="ORF">SAMN04489726_7205</name>
</gene>
<reference evidence="2 3" key="1">
    <citation type="submission" date="2016-10" db="EMBL/GenBank/DDBJ databases">
        <authorList>
            <person name="de Groot N.N."/>
        </authorList>
    </citation>
    <scope>NUCLEOTIDE SEQUENCE [LARGE SCALE GENOMIC DNA]</scope>
    <source>
        <strain evidence="2 3">DSM 44149</strain>
    </source>
</reference>
<feature type="domain" description="N-acetyltransferase" evidence="1">
    <location>
        <begin position="42"/>
        <end position="213"/>
    </location>
</feature>
<keyword evidence="2" id="KW-0808">Transferase</keyword>
<dbReference type="InterPro" id="IPR000182">
    <property type="entry name" value="GNAT_dom"/>
</dbReference>
<dbReference type="STRING" id="211114.SAMN04489726_7205"/>
<evidence type="ECO:0000313" key="3">
    <source>
        <dbReference type="Proteomes" id="UP000183376"/>
    </source>
</evidence>
<protein>
    <submittedName>
        <fullName evidence="2">Ribosomal-protein-alanine N-acetyltransferase</fullName>
    </submittedName>
</protein>
<dbReference type="PANTHER" id="PTHR43441:SF10">
    <property type="entry name" value="ACETYLTRANSFERASE"/>
    <property type="match status" value="1"/>
</dbReference>
<dbReference type="PROSITE" id="PS51186">
    <property type="entry name" value="GNAT"/>
    <property type="match status" value="1"/>
</dbReference>
<organism evidence="2 3">
    <name type="scientific">Allokutzneria albata</name>
    <name type="common">Kibdelosporangium albatum</name>
    <dbReference type="NCBI Taxonomy" id="211114"/>
    <lineage>
        <taxon>Bacteria</taxon>
        <taxon>Bacillati</taxon>
        <taxon>Actinomycetota</taxon>
        <taxon>Actinomycetes</taxon>
        <taxon>Pseudonocardiales</taxon>
        <taxon>Pseudonocardiaceae</taxon>
        <taxon>Allokutzneria</taxon>
    </lineage>
</organism>
<dbReference type="Pfam" id="PF13302">
    <property type="entry name" value="Acetyltransf_3"/>
    <property type="match status" value="1"/>
</dbReference>
<dbReference type="SUPFAM" id="SSF55729">
    <property type="entry name" value="Acyl-CoA N-acyltransferases (Nat)"/>
    <property type="match status" value="1"/>
</dbReference>
<dbReference type="eggNOG" id="COG1670">
    <property type="taxonomic scope" value="Bacteria"/>
</dbReference>
<evidence type="ECO:0000259" key="1">
    <source>
        <dbReference type="PROSITE" id="PS51186"/>
    </source>
</evidence>
<dbReference type="InterPro" id="IPR051908">
    <property type="entry name" value="Ribosomal_N-acetyltransferase"/>
</dbReference>
<keyword evidence="3" id="KW-1185">Reference proteome</keyword>
<sequence length="217" mass="24245">MHSWSTTVRVRSLASAAARRLRPEHPGWPAVLGPELDQGRRLRLRPPRAEDAADWAAAVLADRDLLEPWWPSSEQSWAERADEARWRERGWSAARAARNGYLVPLVIEVDGSFGGEMVLDRVDRANGTAELGAWVASAFHGTSVARRSLRLMVRHAFTEVGLRRIVAPVGVGNRAARLVLARNGFHKEGVLREHMHVGGRLLDHELWSLLPGDVDWL</sequence>
<dbReference type="InterPro" id="IPR016181">
    <property type="entry name" value="Acyl_CoA_acyltransferase"/>
</dbReference>
<dbReference type="Gene3D" id="3.40.630.30">
    <property type="match status" value="1"/>
</dbReference>
<dbReference type="AlphaFoldDB" id="A0A1H0CFV5"/>
<proteinExistence type="predicted"/>
<dbReference type="PANTHER" id="PTHR43441">
    <property type="entry name" value="RIBOSOMAL-PROTEIN-SERINE ACETYLTRANSFERASE"/>
    <property type="match status" value="1"/>
</dbReference>
<dbReference type="GO" id="GO:0008999">
    <property type="term" value="F:protein-N-terminal-alanine acetyltransferase activity"/>
    <property type="evidence" value="ECO:0007669"/>
    <property type="project" value="TreeGrafter"/>
</dbReference>
<dbReference type="Proteomes" id="UP000183376">
    <property type="component" value="Chromosome I"/>
</dbReference>
<dbReference type="GO" id="GO:0005737">
    <property type="term" value="C:cytoplasm"/>
    <property type="evidence" value="ECO:0007669"/>
    <property type="project" value="TreeGrafter"/>
</dbReference>
<evidence type="ECO:0000313" key="2">
    <source>
        <dbReference type="EMBL" id="SDN56768.1"/>
    </source>
</evidence>
<accession>A0A1H0CFV5</accession>
<dbReference type="EMBL" id="LT629701">
    <property type="protein sequence ID" value="SDN56768.1"/>
    <property type="molecule type" value="Genomic_DNA"/>
</dbReference>
<name>A0A1H0CFV5_ALLAB</name>